<sequence length="671" mass="76130">MNFKDFKKDVESAFNNMIAENLFVANVDKDLLWMGYLLSFEDETVRQDHNCNACKSFIRHYGKVVAIDPQTYKIKTFWDDVHTPGYEKTAQALAKLVKEAGIGDVFIQDVNEFHGCDHNVQLLPDGTTRTWTHLYVTIPNNFKFNRRVHGFDSAAGYRGDVRARAGVFERSISELKLEAVETVIELIEGNNLYRGAEFLKSLEEFRRTLVAAQTLSPEVRTNYCWLNFKSPIAKIRNTAMGTLLIDLSNGVDLERAVRAYENIMAPANYKRPTALITKKQIEAAQKKVEELGLTDALPRRHAHVEDISVNDVLFVNRDTRAKMKGGMFDMLSETSTVNPKEFTKAQEVSADAFVKNILPGAKEVSILVENRHIPNFVTLTAPENPDAGQLFKWNNNFAWVYNGSVADSFKEKVKAAGGNVDGFMRCSLHWFNYDDLDLHVTEPGGREIYYGSETGYTGGTLDVDMNAGSGKTRDAVENIIWTDPSRLRPGDYVVRVHNFYKRESIDFGFEMEIEINGELHKFQYGKVVLSKEYIEVARIHVDGQRNISMTPTIKEGSTSFKSTNEWGIDTMKFQKVSCIMFSPNHWEGNAIGNKHLFFMIDGCKNPDPVRGFFNEYLRADLEKEHRRVFEALGSRAKAEYSDDQLSGLGFSSTSHNDVVVKVDNKSFKIIF</sequence>
<accession>A0A8S5S187</accession>
<reference evidence="1" key="1">
    <citation type="journal article" date="2021" name="Proc. Natl. Acad. Sci. U.S.A.">
        <title>A Catalog of Tens of Thousands of Viruses from Human Metagenomes Reveals Hidden Associations with Chronic Diseases.</title>
        <authorList>
            <person name="Tisza M.J."/>
            <person name="Buck C.B."/>
        </authorList>
    </citation>
    <scope>NUCLEOTIDE SEQUENCE</scope>
    <source>
        <strain evidence="1">Ct8Lf7</strain>
    </source>
</reference>
<organism evidence="1">
    <name type="scientific">Podoviridae sp. ct8Lf7</name>
    <dbReference type="NCBI Taxonomy" id="2827723"/>
    <lineage>
        <taxon>Viruses</taxon>
        <taxon>Duplodnaviria</taxon>
        <taxon>Heunggongvirae</taxon>
        <taxon>Uroviricota</taxon>
        <taxon>Caudoviricetes</taxon>
    </lineage>
</organism>
<name>A0A8S5S187_9CAUD</name>
<proteinExistence type="predicted"/>
<evidence type="ECO:0000313" key="1">
    <source>
        <dbReference type="EMBL" id="DAF44780.1"/>
    </source>
</evidence>
<dbReference type="EMBL" id="BK032511">
    <property type="protein sequence ID" value="DAF44780.1"/>
    <property type="molecule type" value="Genomic_DNA"/>
</dbReference>
<protein>
    <submittedName>
        <fullName evidence="1">Uncharacterized protein</fullName>
    </submittedName>
</protein>